<feature type="region of interest" description="Disordered" evidence="1">
    <location>
        <begin position="51"/>
        <end position="100"/>
    </location>
</feature>
<gene>
    <name evidence="2" type="ORF">SACU0126_LOCUS17797</name>
</gene>
<name>A0A7S3SS95_9SPIT</name>
<proteinExistence type="predicted"/>
<protein>
    <submittedName>
        <fullName evidence="2">Uncharacterized protein</fullName>
    </submittedName>
</protein>
<dbReference type="AlphaFoldDB" id="A0A7S3SS95"/>
<evidence type="ECO:0000256" key="1">
    <source>
        <dbReference type="SAM" id="MobiDB-lite"/>
    </source>
</evidence>
<reference evidence="2" key="1">
    <citation type="submission" date="2021-01" db="EMBL/GenBank/DDBJ databases">
        <authorList>
            <person name="Corre E."/>
            <person name="Pelletier E."/>
            <person name="Niang G."/>
            <person name="Scheremetjew M."/>
            <person name="Finn R."/>
            <person name="Kale V."/>
            <person name="Holt S."/>
            <person name="Cochrane G."/>
            <person name="Meng A."/>
            <person name="Brown T."/>
            <person name="Cohen L."/>
        </authorList>
    </citation>
    <scope>NUCLEOTIDE SEQUENCE</scope>
    <source>
        <strain evidence="2">SPMC142</strain>
    </source>
</reference>
<sequence>MKQRWINTRMKMLHELLPSQKKDQTKEFMHEFLQKLQPEYPKKISVTYQRHQGEDQAIPLQPDLSKMSIPLEPKNGNPIPLQPQSIPLEEKKDDDNQENN</sequence>
<accession>A0A7S3SS95</accession>
<organism evidence="2">
    <name type="scientific">Strombidinopsis acuminata</name>
    <dbReference type="NCBI Taxonomy" id="141414"/>
    <lineage>
        <taxon>Eukaryota</taxon>
        <taxon>Sar</taxon>
        <taxon>Alveolata</taxon>
        <taxon>Ciliophora</taxon>
        <taxon>Intramacronucleata</taxon>
        <taxon>Spirotrichea</taxon>
        <taxon>Choreotrichia</taxon>
        <taxon>Choreotrichida</taxon>
        <taxon>Strombidinopsidae</taxon>
        <taxon>Strombidinopsis</taxon>
    </lineage>
</organism>
<dbReference type="EMBL" id="HBIQ01055830">
    <property type="protein sequence ID" value="CAE0563493.1"/>
    <property type="molecule type" value="Transcribed_RNA"/>
</dbReference>
<evidence type="ECO:0000313" key="2">
    <source>
        <dbReference type="EMBL" id="CAE0563493.1"/>
    </source>
</evidence>